<proteinExistence type="predicted"/>
<name>A0ABX9U800_9GAMM</name>
<comment type="caution">
    <text evidence="1">The sequence shown here is derived from an EMBL/GenBank/DDBJ whole genome shotgun (WGS) entry which is preliminary data.</text>
</comment>
<dbReference type="Proteomes" id="UP000273105">
    <property type="component" value="Unassembled WGS sequence"/>
</dbReference>
<evidence type="ECO:0000313" key="2">
    <source>
        <dbReference type="Proteomes" id="UP000273105"/>
    </source>
</evidence>
<gene>
    <name evidence="1" type="ORF">D9K79_05150</name>
</gene>
<protein>
    <recommendedName>
        <fullName evidence="3">Transposase</fullName>
    </recommendedName>
</protein>
<dbReference type="EMBL" id="RCHE01000008">
    <property type="protein sequence ID" value="RLL48586.1"/>
    <property type="molecule type" value="Genomic_DNA"/>
</dbReference>
<sequence>MLSPAAPCEYNKIRNILNKKAFYSEQFIEQQMKIAIKNKRVQKKQTRLESWRGRRNNLAIIDLSL</sequence>
<organism evidence="1 2">
    <name type="scientific">Acinetobacter cumulans</name>
    <dbReference type="NCBI Taxonomy" id="2136182"/>
    <lineage>
        <taxon>Bacteria</taxon>
        <taxon>Pseudomonadati</taxon>
        <taxon>Pseudomonadota</taxon>
        <taxon>Gammaproteobacteria</taxon>
        <taxon>Moraxellales</taxon>
        <taxon>Moraxellaceae</taxon>
        <taxon>Acinetobacter</taxon>
    </lineage>
</organism>
<accession>A0ABX9U800</accession>
<evidence type="ECO:0000313" key="1">
    <source>
        <dbReference type="EMBL" id="RLL48586.1"/>
    </source>
</evidence>
<reference evidence="1 2" key="1">
    <citation type="submission" date="2018-09" db="EMBL/GenBank/DDBJ databases">
        <title>The draft genome of Acinetobacter sp. strains.</title>
        <authorList>
            <person name="Qin J."/>
            <person name="Feng Y."/>
            <person name="Zong Z."/>
        </authorList>
    </citation>
    <scope>NUCLEOTIDE SEQUENCE [LARGE SCALE GENOMIC DNA]</scope>
    <source>
        <strain evidence="1 2">WCHAc060001</strain>
    </source>
</reference>
<evidence type="ECO:0008006" key="3">
    <source>
        <dbReference type="Google" id="ProtNLM"/>
    </source>
</evidence>
<keyword evidence="2" id="KW-1185">Reference proteome</keyword>